<protein>
    <recommendedName>
        <fullName evidence="3">RING-type E3 ubiquitin transferase</fullName>
        <ecNumber evidence="3">2.3.2.27</ecNumber>
    </recommendedName>
</protein>
<dbReference type="CDD" id="cd02338">
    <property type="entry name" value="ZZ_PCMF_like"/>
    <property type="match status" value="1"/>
</dbReference>
<evidence type="ECO:0000256" key="3">
    <source>
        <dbReference type="ARBA" id="ARBA00012483"/>
    </source>
</evidence>
<dbReference type="GO" id="GO:0099536">
    <property type="term" value="P:synaptic signaling"/>
    <property type="evidence" value="ECO:0007669"/>
    <property type="project" value="TreeGrafter"/>
</dbReference>
<comment type="catalytic activity">
    <reaction evidence="1">
        <text>S-ubiquitinyl-[E2 ubiquitin-conjugating enzyme]-L-cysteine + [acceptor protein]-L-lysine = [E2 ubiquitin-conjugating enzyme]-L-cysteine + N(6)-ubiquitinyl-[acceptor protein]-L-lysine.</text>
        <dbReference type="EC" id="2.3.2.27"/>
    </reaction>
</comment>
<dbReference type="InterPro" id="IPR043145">
    <property type="entry name" value="Znf_ZZ_sf"/>
</dbReference>
<dbReference type="GO" id="GO:0023051">
    <property type="term" value="P:regulation of signaling"/>
    <property type="evidence" value="ECO:0007669"/>
    <property type="project" value="UniProtKB-ARBA"/>
</dbReference>
<dbReference type="InterPro" id="IPR008598">
    <property type="entry name" value="Di19_Zn-bd"/>
</dbReference>
<evidence type="ECO:0000256" key="4">
    <source>
        <dbReference type="ARBA" id="ARBA00022679"/>
    </source>
</evidence>
<dbReference type="Pfam" id="PF00569">
    <property type="entry name" value="ZZ"/>
    <property type="match status" value="1"/>
</dbReference>
<keyword evidence="10" id="KW-1185">Reference proteome</keyword>
<dbReference type="InterPro" id="IPR050774">
    <property type="entry name" value="KCMF1/Dystrophin"/>
</dbReference>
<sequence>MSTAYWNVCCSGCQIQNLPRYRFKCLRCANYDLCEACHEKKVVTGNEHKPDHPFQCLVDLPTKELLFAGEPIPTLEADSFTCPVCSKHGHSAEDLVKHTVNDHKTDSTKVICPLCVAVHGSNPHLLDNIGTHMSHIHGSADRTVRFDLPGNDEG</sequence>
<keyword evidence="4" id="KW-0808">Transferase</keyword>
<keyword evidence="7" id="KW-0862">Zinc</keyword>
<accession>A0A6I8VHJ7</accession>
<comment type="similarity">
    <text evidence="2">Belongs to the KCMF1 family.</text>
</comment>
<dbReference type="AlphaFoldDB" id="A0A6I8VHJ7"/>
<evidence type="ECO:0000313" key="12">
    <source>
        <dbReference type="RefSeq" id="XP_015041535.2"/>
    </source>
</evidence>
<name>A0A6I8VHJ7_DROPS</name>
<evidence type="ECO:0000256" key="8">
    <source>
        <dbReference type="PROSITE-ProRule" id="PRU00228"/>
    </source>
</evidence>
<reference evidence="11 12" key="1">
    <citation type="submission" date="2025-04" db="UniProtKB">
        <authorList>
            <consortium name="RefSeq"/>
        </authorList>
    </citation>
    <scope>IDENTIFICATION</scope>
    <source>
        <strain evidence="11 12">MV-25-SWS-2005</strain>
        <tissue evidence="11 12">Whole body</tissue>
    </source>
</reference>
<dbReference type="KEGG" id="dpo:6901265"/>
<dbReference type="GO" id="GO:0008270">
    <property type="term" value="F:zinc ion binding"/>
    <property type="evidence" value="ECO:0007669"/>
    <property type="project" value="UniProtKB-KW"/>
</dbReference>
<dbReference type="SUPFAM" id="SSF57850">
    <property type="entry name" value="RING/U-box"/>
    <property type="match status" value="1"/>
</dbReference>
<evidence type="ECO:0000256" key="1">
    <source>
        <dbReference type="ARBA" id="ARBA00000900"/>
    </source>
</evidence>
<dbReference type="SMART" id="SM00291">
    <property type="entry name" value="ZnF_ZZ"/>
    <property type="match status" value="1"/>
</dbReference>
<keyword evidence="5" id="KW-0479">Metal-binding</keyword>
<proteinExistence type="inferred from homology"/>
<dbReference type="RefSeq" id="XP_002133966.2">
    <property type="nucleotide sequence ID" value="XM_002133930.3"/>
</dbReference>
<evidence type="ECO:0000259" key="9">
    <source>
        <dbReference type="PROSITE" id="PS50135"/>
    </source>
</evidence>
<keyword evidence="6 8" id="KW-0863">Zinc-finger</keyword>
<dbReference type="Gene3D" id="3.30.60.90">
    <property type="match status" value="1"/>
</dbReference>
<evidence type="ECO:0000313" key="11">
    <source>
        <dbReference type="RefSeq" id="XP_002133966.2"/>
    </source>
</evidence>
<dbReference type="GO" id="GO:0005886">
    <property type="term" value="C:plasma membrane"/>
    <property type="evidence" value="ECO:0007669"/>
    <property type="project" value="TreeGrafter"/>
</dbReference>
<dbReference type="PANTHER" id="PTHR12268">
    <property type="entry name" value="E3 UBIQUITIN-PROTEIN LIGASE KCMF1"/>
    <property type="match status" value="1"/>
</dbReference>
<gene>
    <name evidence="11 12" type="primary">LOC6901265</name>
</gene>
<dbReference type="Pfam" id="PF05605">
    <property type="entry name" value="zf-Di19"/>
    <property type="match status" value="1"/>
</dbReference>
<evidence type="ECO:0000256" key="6">
    <source>
        <dbReference type="ARBA" id="ARBA00022771"/>
    </source>
</evidence>
<dbReference type="PANTHER" id="PTHR12268:SF13">
    <property type="entry name" value="E3 UBIQUITIN-PROTEIN LIGASE KCMF1"/>
    <property type="match status" value="1"/>
</dbReference>
<evidence type="ECO:0000256" key="2">
    <source>
        <dbReference type="ARBA" id="ARBA00010938"/>
    </source>
</evidence>
<evidence type="ECO:0000256" key="5">
    <source>
        <dbReference type="ARBA" id="ARBA00022723"/>
    </source>
</evidence>
<feature type="domain" description="ZZ-type" evidence="9">
    <location>
        <begin position="5"/>
        <end position="62"/>
    </location>
</feature>
<dbReference type="EC" id="2.3.2.27" evidence="3"/>
<evidence type="ECO:0000256" key="7">
    <source>
        <dbReference type="ARBA" id="ARBA00022833"/>
    </source>
</evidence>
<dbReference type="PROSITE" id="PS01357">
    <property type="entry name" value="ZF_ZZ_1"/>
    <property type="match status" value="1"/>
</dbReference>
<dbReference type="GO" id="GO:0045202">
    <property type="term" value="C:synapse"/>
    <property type="evidence" value="ECO:0007669"/>
    <property type="project" value="GOC"/>
</dbReference>
<dbReference type="RefSeq" id="XP_015041535.2">
    <property type="nucleotide sequence ID" value="XM_015186049.2"/>
</dbReference>
<dbReference type="Proteomes" id="UP000001819">
    <property type="component" value="Chromosome X"/>
</dbReference>
<dbReference type="GO" id="GO:0010646">
    <property type="term" value="P:regulation of cell communication"/>
    <property type="evidence" value="ECO:0007669"/>
    <property type="project" value="UniProtKB-ARBA"/>
</dbReference>
<dbReference type="InterPro" id="IPR000433">
    <property type="entry name" value="Znf_ZZ"/>
</dbReference>
<dbReference type="GO" id="GO:0061630">
    <property type="term" value="F:ubiquitin protein ligase activity"/>
    <property type="evidence" value="ECO:0007669"/>
    <property type="project" value="UniProtKB-EC"/>
</dbReference>
<evidence type="ECO:0000313" key="10">
    <source>
        <dbReference type="Proteomes" id="UP000001819"/>
    </source>
</evidence>
<organism evidence="10 12">
    <name type="scientific">Drosophila pseudoobscura pseudoobscura</name>
    <name type="common">Fruit fly</name>
    <dbReference type="NCBI Taxonomy" id="46245"/>
    <lineage>
        <taxon>Eukaryota</taxon>
        <taxon>Metazoa</taxon>
        <taxon>Ecdysozoa</taxon>
        <taxon>Arthropoda</taxon>
        <taxon>Hexapoda</taxon>
        <taxon>Insecta</taxon>
        <taxon>Pterygota</taxon>
        <taxon>Neoptera</taxon>
        <taxon>Endopterygota</taxon>
        <taxon>Diptera</taxon>
        <taxon>Brachycera</taxon>
        <taxon>Muscomorpha</taxon>
        <taxon>Ephydroidea</taxon>
        <taxon>Drosophilidae</taxon>
        <taxon>Drosophila</taxon>
        <taxon>Sophophora</taxon>
    </lineage>
</organism>
<dbReference type="PROSITE" id="PS50135">
    <property type="entry name" value="ZF_ZZ_2"/>
    <property type="match status" value="1"/>
</dbReference>